<dbReference type="Proteomes" id="UP000095286">
    <property type="component" value="Unplaced"/>
</dbReference>
<accession>A0AC35TUI4</accession>
<reference evidence="2" key="1">
    <citation type="submission" date="2016-11" db="UniProtKB">
        <authorList>
            <consortium name="WormBaseParasite"/>
        </authorList>
    </citation>
    <scope>IDENTIFICATION</scope>
    <source>
        <strain evidence="2">KR3021</strain>
    </source>
</reference>
<evidence type="ECO:0000313" key="1">
    <source>
        <dbReference type="Proteomes" id="UP000095286"/>
    </source>
</evidence>
<dbReference type="WBParaSite" id="RSKR_0000409900.1">
    <property type="protein sequence ID" value="RSKR_0000409900.1"/>
    <property type="gene ID" value="RSKR_0000409900"/>
</dbReference>
<proteinExistence type="predicted"/>
<protein>
    <submittedName>
        <fullName evidence="2">Aa_trans domain-containing protein</fullName>
    </submittedName>
</protein>
<organism evidence="1 2">
    <name type="scientific">Rhabditophanes sp. KR3021</name>
    <dbReference type="NCBI Taxonomy" id="114890"/>
    <lineage>
        <taxon>Eukaryota</taxon>
        <taxon>Metazoa</taxon>
        <taxon>Ecdysozoa</taxon>
        <taxon>Nematoda</taxon>
        <taxon>Chromadorea</taxon>
        <taxon>Rhabditida</taxon>
        <taxon>Tylenchina</taxon>
        <taxon>Panagrolaimomorpha</taxon>
        <taxon>Strongyloidoidea</taxon>
        <taxon>Alloionematidae</taxon>
        <taxon>Rhabditophanes</taxon>
    </lineage>
</organism>
<sequence length="715" mass="80629">MSFQWIIIAAVLYIEIGVGILLVLPWIKPAFWRTVFNTRIIRDVLKHGRTIFYSTFVVLVLLFADAARECIKYSNLDEGLLAAQAMPEVNTLKANIDMDSVVHMRLFRAQRNFYVSGFALVMFILNRRILTLILNAQLDQNEQTATQDSNEVKANRPTMTELDNILDKNFTKTFDHLKNQRDEVIADDDALKENNAKLKKRLNNKEMLFNKPIFIQPHLSIYYHFSLPQLIMTEVTDSEGVFDKNTFIRKNGLSWFTTALFIFGDLAGAGLVSLPTAMVSTGLILGTMITFSTAIIFGYTSVILGKSWMILLKHWSQYRSHCRQPYSEMALRAGGIYLQKFTTLLIFITQFGLTVVYLLLASKNVANLIKAFFGINISFCMIILILSICILPLLFLKSPNDFWMAACLAMLSTSIAIILICIASMIDYNYCQQTHETPDFKTSNMLLAIGTVMFAYGGHSSLVTIQHDMMKPQQFTISSLVAFGAMFCFYLPPEILGYITYGDSLRDSIIESIQTVYIQQIVNLCIALHCILAIIISVNPIFQQVEETFNISHNFGLSRILVRSAIFAFCIFVAESIPSFGPLINLVGGCSMTFTSIILPVYIYASLKARDVMIENKKDNQIPTLKEVFKYCPPPTLIICTTLFFIGIIGAFSVTFSAIKQVTTTHFVAPCYLSVFEDSNAVDAVQHTNCCGHYQNVSIYGDSNKYCSLPKLDFY</sequence>
<evidence type="ECO:0000313" key="2">
    <source>
        <dbReference type="WBParaSite" id="RSKR_0000409900.1"/>
    </source>
</evidence>
<name>A0AC35TUI4_9BILA</name>